<dbReference type="SUPFAM" id="SSF54593">
    <property type="entry name" value="Glyoxalase/Bleomycin resistance protein/Dihydroxybiphenyl dioxygenase"/>
    <property type="match status" value="1"/>
</dbReference>
<dbReference type="PROSITE" id="PS51819">
    <property type="entry name" value="VOC"/>
    <property type="match status" value="1"/>
</dbReference>
<dbReference type="Pfam" id="PF18029">
    <property type="entry name" value="Glyoxalase_6"/>
    <property type="match status" value="1"/>
</dbReference>
<evidence type="ECO:0000313" key="3">
    <source>
        <dbReference type="Proteomes" id="UP000295621"/>
    </source>
</evidence>
<comment type="caution">
    <text evidence="2">The sequence shown here is derived from an EMBL/GenBank/DDBJ whole genome shotgun (WGS) entry which is preliminary data.</text>
</comment>
<keyword evidence="3" id="KW-1185">Reference proteome</keyword>
<dbReference type="Gene3D" id="3.10.180.10">
    <property type="entry name" value="2,3-Dihydroxybiphenyl 1,2-Dioxygenase, domain 1"/>
    <property type="match status" value="1"/>
</dbReference>
<dbReference type="AlphaFoldDB" id="A0A4R4RXQ5"/>
<dbReference type="RefSeq" id="WP_131979092.1">
    <property type="nucleotide sequence ID" value="NZ_SMKL01000005.1"/>
</dbReference>
<gene>
    <name evidence="2" type="ORF">E1212_03345</name>
</gene>
<evidence type="ECO:0000259" key="1">
    <source>
        <dbReference type="PROSITE" id="PS51819"/>
    </source>
</evidence>
<dbReference type="InterPro" id="IPR029068">
    <property type="entry name" value="Glyas_Bleomycin-R_OHBP_Dase"/>
</dbReference>
<dbReference type="OrthoDB" id="4211373at2"/>
<dbReference type="CDD" id="cd06587">
    <property type="entry name" value="VOC"/>
    <property type="match status" value="1"/>
</dbReference>
<dbReference type="PANTHER" id="PTHR35908">
    <property type="entry name" value="HYPOTHETICAL FUSION PROTEIN"/>
    <property type="match status" value="1"/>
</dbReference>
<dbReference type="InterPro" id="IPR037523">
    <property type="entry name" value="VOC_core"/>
</dbReference>
<dbReference type="EMBL" id="SMKL01000005">
    <property type="protein sequence ID" value="TDC54179.1"/>
    <property type="molecule type" value="Genomic_DNA"/>
</dbReference>
<proteinExistence type="predicted"/>
<dbReference type="PANTHER" id="PTHR35908:SF1">
    <property type="entry name" value="CONSERVED PROTEIN"/>
    <property type="match status" value="1"/>
</dbReference>
<feature type="domain" description="VOC" evidence="1">
    <location>
        <begin position="8"/>
        <end position="125"/>
    </location>
</feature>
<evidence type="ECO:0000313" key="2">
    <source>
        <dbReference type="EMBL" id="TDC54179.1"/>
    </source>
</evidence>
<protein>
    <submittedName>
        <fullName evidence="2">VOC family protein</fullName>
    </submittedName>
</protein>
<reference evidence="2 3" key="1">
    <citation type="submission" date="2019-02" db="EMBL/GenBank/DDBJ databases">
        <title>Draft genome sequences of novel Actinobacteria.</title>
        <authorList>
            <person name="Sahin N."/>
            <person name="Ay H."/>
            <person name="Saygin H."/>
        </authorList>
    </citation>
    <scope>NUCLEOTIDE SEQUENCE [LARGE SCALE GENOMIC DNA]</scope>
    <source>
        <strain evidence="2 3">KC603</strain>
    </source>
</reference>
<name>A0A4R4RXQ5_9ACTN</name>
<dbReference type="InterPro" id="IPR041581">
    <property type="entry name" value="Glyoxalase_6"/>
</dbReference>
<organism evidence="2 3">
    <name type="scientific">Jiangella ureilytica</name>
    <dbReference type="NCBI Taxonomy" id="2530374"/>
    <lineage>
        <taxon>Bacteria</taxon>
        <taxon>Bacillati</taxon>
        <taxon>Actinomycetota</taxon>
        <taxon>Actinomycetes</taxon>
        <taxon>Jiangellales</taxon>
        <taxon>Jiangellaceae</taxon>
        <taxon>Jiangella</taxon>
    </lineage>
</organism>
<accession>A0A4R4RXQ5</accession>
<sequence>MSDSPSFSLSGFVIGAPDPRELADFYRRLLGWQVRDDAPEWVVLRSPAVGPTLAFQREKRFRPPVWPADGDHQQMLMHLDIEVDDLEAAVNHAVDCGARVAGFQPQAHVRVCLDPVGHPFCLYVG</sequence>
<dbReference type="Proteomes" id="UP000295621">
    <property type="component" value="Unassembled WGS sequence"/>
</dbReference>